<evidence type="ECO:0000256" key="1">
    <source>
        <dbReference type="ARBA" id="ARBA00008390"/>
    </source>
</evidence>
<evidence type="ECO:0000259" key="3">
    <source>
        <dbReference type="PROSITE" id="PS00214"/>
    </source>
</evidence>
<dbReference type="PANTHER" id="PTHR11955">
    <property type="entry name" value="FATTY ACID BINDING PROTEIN"/>
    <property type="match status" value="1"/>
</dbReference>
<dbReference type="InterPro" id="IPR012674">
    <property type="entry name" value="Calycin"/>
</dbReference>
<dbReference type="InterPro" id="IPR031259">
    <property type="entry name" value="ILBP"/>
</dbReference>
<dbReference type="PRINTS" id="PR00178">
    <property type="entry name" value="FATTYACIDBP"/>
</dbReference>
<dbReference type="STRING" id="7868.ENSCMIP00000002380"/>
<dbReference type="Ensembl" id="ENSCMIT00000002466.1">
    <property type="protein sequence ID" value="ENSCMIP00000002380.1"/>
    <property type="gene ID" value="ENSCMIG00000001408.1"/>
</dbReference>
<evidence type="ECO:0000256" key="2">
    <source>
        <dbReference type="RuleBase" id="RU003696"/>
    </source>
</evidence>
<organism evidence="4 5">
    <name type="scientific">Callorhinchus milii</name>
    <name type="common">Ghost shark</name>
    <dbReference type="NCBI Taxonomy" id="7868"/>
    <lineage>
        <taxon>Eukaryota</taxon>
        <taxon>Metazoa</taxon>
        <taxon>Chordata</taxon>
        <taxon>Craniata</taxon>
        <taxon>Vertebrata</taxon>
        <taxon>Chondrichthyes</taxon>
        <taxon>Holocephali</taxon>
        <taxon>Chimaeriformes</taxon>
        <taxon>Callorhinchidae</taxon>
        <taxon>Callorhinchus</taxon>
    </lineage>
</organism>
<keyword evidence="2" id="KW-0813">Transport</keyword>
<dbReference type="GO" id="GO:0008289">
    <property type="term" value="F:lipid binding"/>
    <property type="evidence" value="ECO:0007669"/>
    <property type="project" value="InterPro"/>
</dbReference>
<dbReference type="Proteomes" id="UP000314986">
    <property type="component" value="Unassembled WGS sequence"/>
</dbReference>
<keyword evidence="5" id="KW-1185">Reference proteome</keyword>
<dbReference type="PROSITE" id="PS00214">
    <property type="entry name" value="FABP"/>
    <property type="match status" value="1"/>
</dbReference>
<name>A0A4W3GI71_CALMI</name>
<evidence type="ECO:0000313" key="5">
    <source>
        <dbReference type="Proteomes" id="UP000314986"/>
    </source>
</evidence>
<feature type="domain" description="Cytosolic fatty-acid binding proteins" evidence="3">
    <location>
        <begin position="7"/>
        <end position="24"/>
    </location>
</feature>
<dbReference type="AlphaFoldDB" id="A0A4W3GI71"/>
<dbReference type="InterPro" id="IPR000463">
    <property type="entry name" value="Fatty_acid-bd"/>
</dbReference>
<reference evidence="5" key="3">
    <citation type="journal article" date="2014" name="Nature">
        <title>Elephant shark genome provides unique insights into gnathostome evolution.</title>
        <authorList>
            <consortium name="International Elephant Shark Genome Sequencing Consortium"/>
            <person name="Venkatesh B."/>
            <person name="Lee A.P."/>
            <person name="Ravi V."/>
            <person name="Maurya A.K."/>
            <person name="Lian M.M."/>
            <person name="Swann J.B."/>
            <person name="Ohta Y."/>
            <person name="Flajnik M.F."/>
            <person name="Sutoh Y."/>
            <person name="Kasahara M."/>
            <person name="Hoon S."/>
            <person name="Gangu V."/>
            <person name="Roy S.W."/>
            <person name="Irimia M."/>
            <person name="Korzh V."/>
            <person name="Kondrychyn I."/>
            <person name="Lim Z.W."/>
            <person name="Tay B.H."/>
            <person name="Tohari S."/>
            <person name="Kong K.W."/>
            <person name="Ho S."/>
            <person name="Lorente-Galdos B."/>
            <person name="Quilez J."/>
            <person name="Marques-Bonet T."/>
            <person name="Raney B.J."/>
            <person name="Ingham P.W."/>
            <person name="Tay A."/>
            <person name="Hillier L.W."/>
            <person name="Minx P."/>
            <person name="Boehm T."/>
            <person name="Wilson R.K."/>
            <person name="Brenner S."/>
            <person name="Warren W.C."/>
        </authorList>
    </citation>
    <scope>NUCLEOTIDE SEQUENCE [LARGE SCALE GENOMIC DNA]</scope>
</reference>
<dbReference type="InterPro" id="IPR000566">
    <property type="entry name" value="Lipocln_cytosolic_FA-bd_dom"/>
</dbReference>
<proteinExistence type="inferred from homology"/>
<sequence>MAARFMGTWKLIRSDNFDDYMKALGVNFSLRNLAKVIKPTTIISIDGGTVTVKTQSAMKNTEINFNPGEEFSEKTADGRDTKTTVTIDNNKMVQVQRWDDKETTLVREMKDGKLILVRGSPHPVVVSRDTEYRDLCKTSLYKPICYN</sequence>
<gene>
    <name evidence="4" type="primary">LOC103180750</name>
</gene>
<comment type="similarity">
    <text evidence="1 2">Belongs to the calycin superfamily. Fatty-acid binding protein (FABP) family.</text>
</comment>
<reference evidence="4" key="5">
    <citation type="submission" date="2025-09" db="UniProtKB">
        <authorList>
            <consortium name="Ensembl"/>
        </authorList>
    </citation>
    <scope>IDENTIFICATION</scope>
</reference>
<dbReference type="SUPFAM" id="SSF50814">
    <property type="entry name" value="Lipocalins"/>
    <property type="match status" value="1"/>
</dbReference>
<protein>
    <recommendedName>
        <fullName evidence="3">Cytosolic fatty-acid binding proteins domain-containing protein</fullName>
    </recommendedName>
</protein>
<evidence type="ECO:0000313" key="4">
    <source>
        <dbReference type="Ensembl" id="ENSCMIP00000002380.1"/>
    </source>
</evidence>
<dbReference type="FunFam" id="2.40.128.20:FF:000001">
    <property type="entry name" value="Fatty acid-binding protein, adipocyte"/>
    <property type="match status" value="1"/>
</dbReference>
<accession>A0A4W3GI71</accession>
<dbReference type="GeneTree" id="ENSGT00940000155104"/>
<reference evidence="5" key="1">
    <citation type="journal article" date="2006" name="Science">
        <title>Ancient noncoding elements conserved in the human genome.</title>
        <authorList>
            <person name="Venkatesh B."/>
            <person name="Kirkness E.F."/>
            <person name="Loh Y.H."/>
            <person name="Halpern A.L."/>
            <person name="Lee A.P."/>
            <person name="Johnson J."/>
            <person name="Dandona N."/>
            <person name="Viswanathan L.D."/>
            <person name="Tay A."/>
            <person name="Venter J.C."/>
            <person name="Strausberg R.L."/>
            <person name="Brenner S."/>
        </authorList>
    </citation>
    <scope>NUCLEOTIDE SEQUENCE [LARGE SCALE GENOMIC DNA]</scope>
</reference>
<dbReference type="Pfam" id="PF00061">
    <property type="entry name" value="Lipocalin"/>
    <property type="match status" value="1"/>
</dbReference>
<dbReference type="Gene3D" id="2.40.128.20">
    <property type="match status" value="1"/>
</dbReference>
<reference evidence="5" key="2">
    <citation type="journal article" date="2007" name="PLoS Biol.">
        <title>Survey sequencing and comparative analysis of the elephant shark (Callorhinchus milii) genome.</title>
        <authorList>
            <person name="Venkatesh B."/>
            <person name="Kirkness E.F."/>
            <person name="Loh Y.H."/>
            <person name="Halpern A.L."/>
            <person name="Lee A.P."/>
            <person name="Johnson J."/>
            <person name="Dandona N."/>
            <person name="Viswanathan L.D."/>
            <person name="Tay A."/>
            <person name="Venter J.C."/>
            <person name="Strausberg R.L."/>
            <person name="Brenner S."/>
        </authorList>
    </citation>
    <scope>NUCLEOTIDE SEQUENCE [LARGE SCALE GENOMIC DNA]</scope>
</reference>
<reference evidence="4" key="4">
    <citation type="submission" date="2025-08" db="UniProtKB">
        <authorList>
            <consortium name="Ensembl"/>
        </authorList>
    </citation>
    <scope>IDENTIFICATION</scope>
</reference>
<dbReference type="InParanoid" id="A0A4W3GI71"/>